<evidence type="ECO:0000259" key="3">
    <source>
        <dbReference type="PROSITE" id="PS50054"/>
    </source>
</evidence>
<reference evidence="6" key="1">
    <citation type="submission" date="2021-01" db="EMBL/GenBank/DDBJ databases">
        <authorList>
            <person name="Corre E."/>
            <person name="Pelletier E."/>
            <person name="Niang G."/>
            <person name="Scheremetjew M."/>
            <person name="Finn R."/>
            <person name="Kale V."/>
            <person name="Holt S."/>
            <person name="Cochrane G."/>
            <person name="Meng A."/>
            <person name="Brown T."/>
            <person name="Cohen L."/>
        </authorList>
    </citation>
    <scope>NUCLEOTIDE SEQUENCE</scope>
    <source>
        <strain evidence="6">RCC856</strain>
    </source>
</reference>
<dbReference type="FunFam" id="3.90.190.10:FF:000157">
    <property type="entry name" value="Protein-tyrosine phosphatase"/>
    <property type="match status" value="1"/>
</dbReference>
<dbReference type="GO" id="GO:0009507">
    <property type="term" value="C:chloroplast"/>
    <property type="evidence" value="ECO:0007669"/>
    <property type="project" value="TreeGrafter"/>
</dbReference>
<feature type="domain" description="Tyrosine specific protein phosphatases" evidence="4">
    <location>
        <begin position="214"/>
        <end position="272"/>
    </location>
</feature>
<evidence type="ECO:0000256" key="2">
    <source>
        <dbReference type="SAM" id="MobiDB-lite"/>
    </source>
</evidence>
<dbReference type="PROSITE" id="PS50056">
    <property type="entry name" value="TYR_PHOSPHATASE_2"/>
    <property type="match status" value="1"/>
</dbReference>
<dbReference type="GO" id="GO:2001070">
    <property type="term" value="F:starch binding"/>
    <property type="evidence" value="ECO:0007669"/>
    <property type="project" value="TreeGrafter"/>
</dbReference>
<dbReference type="InterPro" id="IPR029021">
    <property type="entry name" value="Prot-tyrosine_phosphatase-like"/>
</dbReference>
<feature type="coiled-coil region" evidence="1">
    <location>
        <begin position="347"/>
        <end position="481"/>
    </location>
</feature>
<dbReference type="SUPFAM" id="SSF52799">
    <property type="entry name" value="(Phosphotyrosine protein) phosphatases II"/>
    <property type="match status" value="1"/>
</dbReference>
<accession>A0A7S3E4A8</accession>
<name>A0A7S3E4A8_9CHLO</name>
<dbReference type="EMBL" id="HBHU01010773">
    <property type="protein sequence ID" value="CAE0024474.1"/>
    <property type="molecule type" value="Transcribed_RNA"/>
</dbReference>
<dbReference type="InterPro" id="IPR052832">
    <property type="entry name" value="Starch-Glucan_Phosphatase"/>
</dbReference>
<sequence>MLPLRAGVVGGRVVGKRAGARVLPASCSASASASPSCLSAAAAARESGARGGLRLGSGPLRARVSTVACGATLDGESGLSSGEEVFDPVSAAEHEANERRRQEAAELRAQQQNGAEEEDDDEADPFVGLGDWRWSLNWDEITSSIFVGACPRRPKDVETIYAKTGCTAVLCLQSHSCFEALGIDHGAIRARGGDIGVKVIHVPIRDFDHGSQAEMIPEAVRILSTLLKTGHKVYVHCTAGINRATLTVLSYLTFVEGMSLDAAYDFIKSRRPQAHPYLDCWWTARARFLQGKSEDLTVRSQKIYEARCYACEPGTTGEDWFRAESELIQDIYRNRWECDRSVMAAWQATADSDVEKAKRELEAERQKCQALASKLQSSSFVQSELEATRMEVNTLKEELFLVVEKLRALQEKEEELDLLKLELESERAQVRELNSELHPLRRNLNEAWVELQRKEQLETDMKNAEKQMVAMKNAFEVLHSNLNRSCETISNTAAATGNGVERRVENGMAKNLKPPRQQAQGRSGGSSSGRVGRGLDAKKANNTNNNTSSGSNGHNPSSNGHHRIQLLQDGNRLDM</sequence>
<dbReference type="PANTHER" id="PTHR46642">
    <property type="entry name" value="DUAL SPECIFICITY PHOSPHATASE, SUBGROUP, CATALYTIC DOMAIN"/>
    <property type="match status" value="1"/>
</dbReference>
<organism evidence="6">
    <name type="scientific">Chloropicon laureae</name>
    <dbReference type="NCBI Taxonomy" id="464258"/>
    <lineage>
        <taxon>Eukaryota</taxon>
        <taxon>Viridiplantae</taxon>
        <taxon>Chlorophyta</taxon>
        <taxon>Chloropicophyceae</taxon>
        <taxon>Chloropicales</taxon>
        <taxon>Chloropicaceae</taxon>
        <taxon>Chloropicon</taxon>
    </lineage>
</organism>
<dbReference type="PANTHER" id="PTHR46642:SF8">
    <property type="entry name" value="DUAL SPECIFICITY PROTEIN PHOSPHATASE FAMILY PROTEIN"/>
    <property type="match status" value="1"/>
</dbReference>
<dbReference type="GO" id="GO:0005983">
    <property type="term" value="P:starch catabolic process"/>
    <property type="evidence" value="ECO:0007669"/>
    <property type="project" value="TreeGrafter"/>
</dbReference>
<dbReference type="GO" id="GO:0019203">
    <property type="term" value="F:carbohydrate phosphatase activity"/>
    <property type="evidence" value="ECO:0007669"/>
    <property type="project" value="TreeGrafter"/>
</dbReference>
<keyword evidence="1" id="KW-0175">Coiled coil</keyword>
<evidence type="ECO:0000313" key="5">
    <source>
        <dbReference type="EMBL" id="CAE0024449.1"/>
    </source>
</evidence>
<dbReference type="SMART" id="SM00195">
    <property type="entry name" value="DSPc"/>
    <property type="match status" value="1"/>
</dbReference>
<dbReference type="InterPro" id="IPR020422">
    <property type="entry name" value="TYR_PHOSPHATASE_DUAL_dom"/>
</dbReference>
<dbReference type="AlphaFoldDB" id="A0A7S3E4A8"/>
<protein>
    <submittedName>
        <fullName evidence="6">Uncharacterized protein</fullName>
    </submittedName>
</protein>
<dbReference type="Gene3D" id="3.90.190.10">
    <property type="entry name" value="Protein tyrosine phosphatase superfamily"/>
    <property type="match status" value="1"/>
</dbReference>
<evidence type="ECO:0000259" key="4">
    <source>
        <dbReference type="PROSITE" id="PS50056"/>
    </source>
</evidence>
<proteinExistence type="predicted"/>
<dbReference type="InterPro" id="IPR000387">
    <property type="entry name" value="Tyr_Pase_dom"/>
</dbReference>
<gene>
    <name evidence="5" type="ORF">CLAU1311_LOCUS7003</name>
    <name evidence="6" type="ORF">CLAU1311_LOCUS7012</name>
</gene>
<feature type="region of interest" description="Disordered" evidence="2">
    <location>
        <begin position="508"/>
        <end position="575"/>
    </location>
</feature>
<feature type="compositionally biased region" description="Low complexity" evidence="2">
    <location>
        <begin position="541"/>
        <end position="559"/>
    </location>
</feature>
<dbReference type="InterPro" id="IPR000340">
    <property type="entry name" value="Dual-sp_phosphatase_cat-dom"/>
</dbReference>
<dbReference type="EMBL" id="HBHU01010762">
    <property type="protein sequence ID" value="CAE0024449.1"/>
    <property type="molecule type" value="Transcribed_RNA"/>
</dbReference>
<evidence type="ECO:0000313" key="6">
    <source>
        <dbReference type="EMBL" id="CAE0024474.1"/>
    </source>
</evidence>
<dbReference type="Pfam" id="PF00782">
    <property type="entry name" value="DSPc"/>
    <property type="match status" value="1"/>
</dbReference>
<evidence type="ECO:0000256" key="1">
    <source>
        <dbReference type="SAM" id="Coils"/>
    </source>
</evidence>
<feature type="domain" description="Tyrosine-protein phosphatase" evidence="3">
    <location>
        <begin position="137"/>
        <end position="294"/>
    </location>
</feature>
<dbReference type="PROSITE" id="PS50054">
    <property type="entry name" value="TYR_PHOSPHATASE_DUAL"/>
    <property type="match status" value="1"/>
</dbReference>